<dbReference type="PROSITE" id="PS50931">
    <property type="entry name" value="HTH_LYSR"/>
    <property type="match status" value="1"/>
</dbReference>
<dbReference type="GO" id="GO:0003700">
    <property type="term" value="F:DNA-binding transcription factor activity"/>
    <property type="evidence" value="ECO:0007669"/>
    <property type="project" value="InterPro"/>
</dbReference>
<dbReference type="AlphaFoldDB" id="A0A840RT88"/>
<gene>
    <name evidence="6" type="ORF">HNR39_001991</name>
</gene>
<accession>A0A840RT88</accession>
<evidence type="ECO:0000256" key="2">
    <source>
        <dbReference type="ARBA" id="ARBA00023015"/>
    </source>
</evidence>
<dbReference type="FunFam" id="1.10.10.10:FF:000001">
    <property type="entry name" value="LysR family transcriptional regulator"/>
    <property type="match status" value="1"/>
</dbReference>
<reference evidence="6 7" key="1">
    <citation type="submission" date="2020-08" db="EMBL/GenBank/DDBJ databases">
        <title>Genomic Encyclopedia of Type Strains, Phase IV (KMG-IV): sequencing the most valuable type-strain genomes for metagenomic binning, comparative biology and taxonomic classification.</title>
        <authorList>
            <person name="Goeker M."/>
        </authorList>
    </citation>
    <scope>NUCLEOTIDE SEQUENCE [LARGE SCALE GENOMIC DNA]</scope>
    <source>
        <strain evidence="6 7">DSM 23240</strain>
    </source>
</reference>
<comment type="caution">
    <text evidence="6">The sequence shown here is derived from an EMBL/GenBank/DDBJ whole genome shotgun (WGS) entry which is preliminary data.</text>
</comment>
<evidence type="ECO:0000313" key="6">
    <source>
        <dbReference type="EMBL" id="MBB5200156.1"/>
    </source>
</evidence>
<evidence type="ECO:0000259" key="5">
    <source>
        <dbReference type="PROSITE" id="PS50931"/>
    </source>
</evidence>
<comment type="similarity">
    <text evidence="1">Belongs to the LysR transcriptional regulatory family.</text>
</comment>
<evidence type="ECO:0000256" key="3">
    <source>
        <dbReference type="ARBA" id="ARBA00023125"/>
    </source>
</evidence>
<protein>
    <submittedName>
        <fullName evidence="6">DNA-binding transcriptional LysR family regulator</fullName>
    </submittedName>
</protein>
<dbReference type="InterPro" id="IPR000847">
    <property type="entry name" value="LysR_HTH_N"/>
</dbReference>
<feature type="domain" description="HTH lysR-type" evidence="5">
    <location>
        <begin position="1"/>
        <end position="58"/>
    </location>
</feature>
<dbReference type="Gene3D" id="1.10.10.10">
    <property type="entry name" value="Winged helix-like DNA-binding domain superfamily/Winged helix DNA-binding domain"/>
    <property type="match status" value="1"/>
</dbReference>
<evidence type="ECO:0000256" key="1">
    <source>
        <dbReference type="ARBA" id="ARBA00009437"/>
    </source>
</evidence>
<dbReference type="CDD" id="cd05466">
    <property type="entry name" value="PBP2_LTTR_substrate"/>
    <property type="match status" value="1"/>
</dbReference>
<dbReference type="Pfam" id="PF00126">
    <property type="entry name" value="HTH_1"/>
    <property type="match status" value="1"/>
</dbReference>
<dbReference type="InterPro" id="IPR005119">
    <property type="entry name" value="LysR_subst-bd"/>
</dbReference>
<dbReference type="PRINTS" id="PR00039">
    <property type="entry name" value="HTHLYSR"/>
</dbReference>
<dbReference type="SUPFAM" id="SSF53850">
    <property type="entry name" value="Periplasmic binding protein-like II"/>
    <property type="match status" value="1"/>
</dbReference>
<dbReference type="InterPro" id="IPR036388">
    <property type="entry name" value="WH-like_DNA-bd_sf"/>
</dbReference>
<evidence type="ECO:0000256" key="4">
    <source>
        <dbReference type="ARBA" id="ARBA00023163"/>
    </source>
</evidence>
<keyword evidence="3 6" id="KW-0238">DNA-binding</keyword>
<evidence type="ECO:0000313" key="7">
    <source>
        <dbReference type="Proteomes" id="UP000571084"/>
    </source>
</evidence>
<keyword evidence="4" id="KW-0804">Transcription</keyword>
<dbReference type="Proteomes" id="UP000571084">
    <property type="component" value="Unassembled WGS sequence"/>
</dbReference>
<dbReference type="PANTHER" id="PTHR30126:SF39">
    <property type="entry name" value="HTH-TYPE TRANSCRIPTIONAL REGULATOR CYSL"/>
    <property type="match status" value="1"/>
</dbReference>
<dbReference type="Gene3D" id="3.40.190.10">
    <property type="entry name" value="Periplasmic binding protein-like II"/>
    <property type="match status" value="2"/>
</dbReference>
<dbReference type="Pfam" id="PF03466">
    <property type="entry name" value="LysR_substrate"/>
    <property type="match status" value="1"/>
</dbReference>
<dbReference type="GO" id="GO:0000976">
    <property type="term" value="F:transcription cis-regulatory region binding"/>
    <property type="evidence" value="ECO:0007669"/>
    <property type="project" value="TreeGrafter"/>
</dbReference>
<dbReference type="InterPro" id="IPR036390">
    <property type="entry name" value="WH_DNA-bd_sf"/>
</dbReference>
<dbReference type="SUPFAM" id="SSF46785">
    <property type="entry name" value="Winged helix' DNA-binding domain"/>
    <property type="match status" value="1"/>
</dbReference>
<organism evidence="6 7">
    <name type="scientific">Glaciimonas immobilis</name>
    <dbReference type="NCBI Taxonomy" id="728004"/>
    <lineage>
        <taxon>Bacteria</taxon>
        <taxon>Pseudomonadati</taxon>
        <taxon>Pseudomonadota</taxon>
        <taxon>Betaproteobacteria</taxon>
        <taxon>Burkholderiales</taxon>
        <taxon>Oxalobacteraceae</taxon>
        <taxon>Glaciimonas</taxon>
    </lineage>
</organism>
<name>A0A840RT88_9BURK</name>
<proteinExistence type="inferred from homology"/>
<keyword evidence="2" id="KW-0805">Transcription regulation</keyword>
<dbReference type="RefSeq" id="WP_168051354.1">
    <property type="nucleotide sequence ID" value="NZ_JAAOZT010000001.1"/>
</dbReference>
<keyword evidence="7" id="KW-1185">Reference proteome</keyword>
<dbReference type="EMBL" id="JACHHQ010000004">
    <property type="protein sequence ID" value="MBB5200156.1"/>
    <property type="molecule type" value="Genomic_DNA"/>
</dbReference>
<sequence>MKIDDIDAFVATVRCQSISLAAEALQLTQSAITRRVQNFEEELGIELLDRTTKPPRPNPMGKVVYEQCRVVLREVSELRDMVSNEVVPAGTFRLGITQAIGDVILLDALKQLKQTFPDLSTQVATGWGTQLVAKVANGEMDAAAALFPSTKVLPDNVIGETLGRVELVVVAAKGTMTKRSYKLKDCHTFGWVLSPDGCGFRAVLQRALTGQGLSFKIGLESFGADLQMGLVAAGLGLGFMPLPQLERSTHRDKLDIISISDFKPILDIWLIQSRLPTPLQQAVDFFSLSVANAFADKNAVVNAKPRRQRSA</sequence>
<dbReference type="PANTHER" id="PTHR30126">
    <property type="entry name" value="HTH-TYPE TRANSCRIPTIONAL REGULATOR"/>
    <property type="match status" value="1"/>
</dbReference>